<feature type="transmembrane region" description="Helical" evidence="8">
    <location>
        <begin position="362"/>
        <end position="384"/>
    </location>
</feature>
<evidence type="ECO:0000256" key="4">
    <source>
        <dbReference type="ARBA" id="ARBA00022801"/>
    </source>
</evidence>
<evidence type="ECO:0000256" key="1">
    <source>
        <dbReference type="ARBA" id="ARBA00004141"/>
    </source>
</evidence>
<keyword evidence="6 8" id="KW-0472">Membrane</keyword>
<evidence type="ECO:0000256" key="8">
    <source>
        <dbReference type="SAM" id="Phobius"/>
    </source>
</evidence>
<evidence type="ECO:0000313" key="11">
    <source>
        <dbReference type="Proteomes" id="UP000623687"/>
    </source>
</evidence>
<feature type="compositionally biased region" description="Pro residues" evidence="7">
    <location>
        <begin position="40"/>
        <end position="52"/>
    </location>
</feature>
<dbReference type="Gene3D" id="1.20.1540.10">
    <property type="entry name" value="Rhomboid-like"/>
    <property type="match status" value="1"/>
</dbReference>
<dbReference type="GO" id="GO:0016020">
    <property type="term" value="C:membrane"/>
    <property type="evidence" value="ECO:0007669"/>
    <property type="project" value="UniProtKB-SubCell"/>
</dbReference>
<dbReference type="RefSeq" id="XP_036631965.1">
    <property type="nucleotide sequence ID" value="XM_036775946.1"/>
</dbReference>
<dbReference type="GO" id="GO:0004252">
    <property type="term" value="F:serine-type endopeptidase activity"/>
    <property type="evidence" value="ECO:0007669"/>
    <property type="project" value="InterPro"/>
</dbReference>
<dbReference type="Pfam" id="PF01694">
    <property type="entry name" value="Rhomboid"/>
    <property type="match status" value="1"/>
</dbReference>
<feature type="transmembrane region" description="Helical" evidence="8">
    <location>
        <begin position="233"/>
        <end position="251"/>
    </location>
</feature>
<dbReference type="VEuPathDB" id="FungiDB:PC9H_006398"/>
<dbReference type="PANTHER" id="PTHR43731">
    <property type="entry name" value="RHOMBOID PROTEASE"/>
    <property type="match status" value="1"/>
</dbReference>
<feature type="domain" description="Peptidase S54 rhomboid" evidence="9">
    <location>
        <begin position="216"/>
        <end position="413"/>
    </location>
</feature>
<evidence type="ECO:0000256" key="5">
    <source>
        <dbReference type="ARBA" id="ARBA00022989"/>
    </source>
</evidence>
<dbReference type="InterPro" id="IPR050925">
    <property type="entry name" value="Rhomboid_protease_S54"/>
</dbReference>
<feature type="transmembrane region" description="Helical" evidence="8">
    <location>
        <begin position="271"/>
        <end position="289"/>
    </location>
</feature>
<keyword evidence="4" id="KW-0378">Hydrolase</keyword>
<keyword evidence="3 8" id="KW-0812">Transmembrane</keyword>
<evidence type="ECO:0000256" key="6">
    <source>
        <dbReference type="ARBA" id="ARBA00023136"/>
    </source>
</evidence>
<dbReference type="EMBL" id="JACETU010000004">
    <property type="protein sequence ID" value="KAF7430687.1"/>
    <property type="molecule type" value="Genomic_DNA"/>
</dbReference>
<comment type="similarity">
    <text evidence="2">Belongs to the peptidase S54 family.</text>
</comment>
<comment type="subcellular location">
    <subcellularLocation>
        <location evidence="1">Membrane</location>
        <topology evidence="1">Multi-pass membrane protein</topology>
    </subcellularLocation>
</comment>
<reference evidence="10" key="1">
    <citation type="submission" date="2019-07" db="EMBL/GenBank/DDBJ databases">
        <authorList>
            <person name="Palmer J.M."/>
        </authorList>
    </citation>
    <scope>NUCLEOTIDE SEQUENCE</scope>
    <source>
        <strain evidence="10">PC9</strain>
    </source>
</reference>
<dbReference type="PANTHER" id="PTHR43731:SF14">
    <property type="entry name" value="PRESENILIN-ASSOCIATED RHOMBOID-LIKE PROTEIN, MITOCHONDRIAL"/>
    <property type="match status" value="1"/>
</dbReference>
<sequence>MLRVPAFTRCCTRPSVRLPSWALGAPSRSPRRFLSDKVPTRPPPSPPKPINPEIPSFRDTVIRNSAYKSFSDFNVKPRCRSQIMFFLGVSTFGFIMAAANTDVETEYWVKRLSSGWRSATLGNADLVKAQYVQLGQELQSGLERMKEVYQSIPLLLQVYITKIHVTVAQTYLDNNEGKRICWKICLLNAAVYAAWKFRRFQPFMNLRFMHHPLSGMSYTLLTSMFSHRSLPHLLFNCLALESFGAAAVHYFSKEQAKHQPDQLEATPKWHFLAFYTSAGLFAGLVSHIISTKWRYPRIIAQALSTSKAATATTATAAGAASTAVASTAAKASAGEILPSLGASGAIYACVTLTALAFPETEIALFIPPTFPIPIQWGVGGMLMIDIIGAARGWRVLDHWAHLGGAAFGIFYYVYGPDFWSNLRENIEDMEDDADAS</sequence>
<keyword evidence="11" id="KW-1185">Reference proteome</keyword>
<evidence type="ECO:0000256" key="2">
    <source>
        <dbReference type="ARBA" id="ARBA00009045"/>
    </source>
</evidence>
<dbReference type="SUPFAM" id="SSF144091">
    <property type="entry name" value="Rhomboid-like"/>
    <property type="match status" value="1"/>
</dbReference>
<evidence type="ECO:0000259" key="9">
    <source>
        <dbReference type="Pfam" id="PF01694"/>
    </source>
</evidence>
<name>A0A8H6ZXI8_PLEOS</name>
<accession>A0A8H6ZXI8</accession>
<comment type="caution">
    <text evidence="10">The sequence shown here is derived from an EMBL/GenBank/DDBJ whole genome shotgun (WGS) entry which is preliminary data.</text>
</comment>
<evidence type="ECO:0000256" key="3">
    <source>
        <dbReference type="ARBA" id="ARBA00022692"/>
    </source>
</evidence>
<proteinExistence type="inferred from homology"/>
<dbReference type="InterPro" id="IPR035952">
    <property type="entry name" value="Rhomboid-like_sf"/>
</dbReference>
<feature type="region of interest" description="Disordered" evidence="7">
    <location>
        <begin position="27"/>
        <end position="55"/>
    </location>
</feature>
<organism evidence="10 11">
    <name type="scientific">Pleurotus ostreatus</name>
    <name type="common">Oyster mushroom</name>
    <name type="synonym">White-rot fungus</name>
    <dbReference type="NCBI Taxonomy" id="5322"/>
    <lineage>
        <taxon>Eukaryota</taxon>
        <taxon>Fungi</taxon>
        <taxon>Dikarya</taxon>
        <taxon>Basidiomycota</taxon>
        <taxon>Agaricomycotina</taxon>
        <taxon>Agaricomycetes</taxon>
        <taxon>Agaricomycetidae</taxon>
        <taxon>Agaricales</taxon>
        <taxon>Pleurotineae</taxon>
        <taxon>Pleurotaceae</taxon>
        <taxon>Pleurotus</taxon>
    </lineage>
</organism>
<dbReference type="Proteomes" id="UP000623687">
    <property type="component" value="Unassembled WGS sequence"/>
</dbReference>
<evidence type="ECO:0000256" key="7">
    <source>
        <dbReference type="SAM" id="MobiDB-lite"/>
    </source>
</evidence>
<dbReference type="GO" id="GO:0006465">
    <property type="term" value="P:signal peptide processing"/>
    <property type="evidence" value="ECO:0007669"/>
    <property type="project" value="TreeGrafter"/>
</dbReference>
<feature type="transmembrane region" description="Helical" evidence="8">
    <location>
        <begin position="396"/>
        <end position="414"/>
    </location>
</feature>
<dbReference type="GeneID" id="59376216"/>
<dbReference type="OrthoDB" id="10260614at2759"/>
<keyword evidence="5 8" id="KW-1133">Transmembrane helix</keyword>
<dbReference type="InterPro" id="IPR022764">
    <property type="entry name" value="Peptidase_S54_rhomboid_dom"/>
</dbReference>
<gene>
    <name evidence="10" type="ORF">PC9H_006398</name>
</gene>
<feature type="transmembrane region" description="Helical" evidence="8">
    <location>
        <begin position="336"/>
        <end position="356"/>
    </location>
</feature>
<evidence type="ECO:0000313" key="10">
    <source>
        <dbReference type="EMBL" id="KAF7430687.1"/>
    </source>
</evidence>
<protein>
    <recommendedName>
        <fullName evidence="9">Peptidase S54 rhomboid domain-containing protein</fullName>
    </recommendedName>
</protein>
<dbReference type="AlphaFoldDB" id="A0A8H6ZXI8"/>